<evidence type="ECO:0000313" key="2">
    <source>
        <dbReference type="EMBL" id="EEB14838.1"/>
    </source>
</evidence>
<dbReference type="EMBL" id="DS235335">
    <property type="protein sequence ID" value="EEB14838.1"/>
    <property type="molecule type" value="Genomic_DNA"/>
</dbReference>
<name>E0VN82_PEDHC</name>
<protein>
    <submittedName>
        <fullName evidence="2 3">Uncharacterized protein</fullName>
    </submittedName>
</protein>
<dbReference type="EMBL" id="AAZO01003847">
    <property type="status" value="NOT_ANNOTATED_CDS"/>
    <property type="molecule type" value="Genomic_DNA"/>
</dbReference>
<feature type="region of interest" description="Disordered" evidence="1">
    <location>
        <begin position="1"/>
        <end position="26"/>
    </location>
</feature>
<reference evidence="2" key="1">
    <citation type="submission" date="2007-04" db="EMBL/GenBank/DDBJ databases">
        <title>Annotation of Pediculus humanus corporis strain USDA.</title>
        <authorList>
            <person name="Kirkness E."/>
            <person name="Hannick L."/>
            <person name="Hass B."/>
            <person name="Bruggner R."/>
            <person name="Lawson D."/>
            <person name="Bidwell S."/>
            <person name="Joardar V."/>
            <person name="Caler E."/>
            <person name="Walenz B."/>
            <person name="Inman J."/>
            <person name="Schobel S."/>
            <person name="Galinsky K."/>
            <person name="Amedeo P."/>
            <person name="Strausberg R."/>
        </authorList>
    </citation>
    <scope>NUCLEOTIDE SEQUENCE</scope>
    <source>
        <strain evidence="2">USDA</strain>
    </source>
</reference>
<sequence>MYTKAESVDRETMKFSDEPHRTSRHRDYPIVEESFIEKNYRETFENYEKYLTRNKWTNAHSEISYSVNLKEQTSRNEDDDNSDRRTNDNRLKNEGSEKKLYANENSDYDFRTKDFIVPELVTTTTFEPQTTEIIYTPTTTTFNTEKEHEQPSTGFFFNSTKQENLVPKKSESMSTTIPTFPWINNEKVQNDNDNNPTTANPQSNDNNITDIKFDTSNHRQQVDDEDDKTKTKSNHFNNQTVKPKIHKNHRRETLNDHRQRSIEDYEEENYYEDEEKRYDEEEKRYDEEEKRYDAQEENRKFKETEMQNYQQTGDVDKKTEVDDRNKFSYIVDEDNYRKYRVEERTINGFIVGEYGVVKRDDGSLRGVRYTADGSANPQLIHDALMKFLSL</sequence>
<dbReference type="eggNOG" id="ENOG502S2NX">
    <property type="taxonomic scope" value="Eukaryota"/>
</dbReference>
<feature type="region of interest" description="Disordered" evidence="1">
    <location>
        <begin position="182"/>
        <end position="296"/>
    </location>
</feature>
<dbReference type="HOGENOM" id="CLU_708466_0_0_1"/>
<feature type="compositionally biased region" description="Basic and acidic residues" evidence="1">
    <location>
        <begin position="274"/>
        <end position="296"/>
    </location>
</feature>
<feature type="compositionally biased region" description="Acidic residues" evidence="1">
    <location>
        <begin position="264"/>
        <end position="273"/>
    </location>
</feature>
<dbReference type="VEuPathDB" id="VectorBase:PHUM331450"/>
<gene>
    <name evidence="3" type="primary">8236292</name>
    <name evidence="2" type="ORF">Phum_PHUM331450</name>
</gene>
<keyword evidence="4" id="KW-1185">Reference proteome</keyword>
<dbReference type="RefSeq" id="XP_002427576.1">
    <property type="nucleotide sequence ID" value="XM_002427531.1"/>
</dbReference>
<feature type="compositionally biased region" description="Basic and acidic residues" evidence="1">
    <location>
        <begin position="251"/>
        <end position="263"/>
    </location>
</feature>
<dbReference type="GeneID" id="8236292"/>
<feature type="compositionally biased region" description="Basic and acidic residues" evidence="1">
    <location>
        <begin position="72"/>
        <end position="100"/>
    </location>
</feature>
<evidence type="ECO:0000313" key="4">
    <source>
        <dbReference type="Proteomes" id="UP000009046"/>
    </source>
</evidence>
<dbReference type="CTD" id="8236292"/>
<dbReference type="EnsemblMetazoa" id="PHUM331450-RA">
    <property type="protein sequence ID" value="PHUM331450-PA"/>
    <property type="gene ID" value="PHUM331450"/>
</dbReference>
<dbReference type="KEGG" id="phu:Phum_PHUM331450"/>
<feature type="compositionally biased region" description="Basic and acidic residues" evidence="1">
    <location>
        <begin position="211"/>
        <end position="230"/>
    </location>
</feature>
<organism>
    <name type="scientific">Pediculus humanus subsp. corporis</name>
    <name type="common">Body louse</name>
    <dbReference type="NCBI Taxonomy" id="121224"/>
    <lineage>
        <taxon>Eukaryota</taxon>
        <taxon>Metazoa</taxon>
        <taxon>Ecdysozoa</taxon>
        <taxon>Arthropoda</taxon>
        <taxon>Hexapoda</taxon>
        <taxon>Insecta</taxon>
        <taxon>Pterygota</taxon>
        <taxon>Neoptera</taxon>
        <taxon>Paraneoptera</taxon>
        <taxon>Psocodea</taxon>
        <taxon>Troctomorpha</taxon>
        <taxon>Phthiraptera</taxon>
        <taxon>Anoplura</taxon>
        <taxon>Pediculidae</taxon>
        <taxon>Pediculus</taxon>
    </lineage>
</organism>
<reference evidence="3" key="3">
    <citation type="submission" date="2021-02" db="UniProtKB">
        <authorList>
            <consortium name="EnsemblMetazoa"/>
        </authorList>
    </citation>
    <scope>IDENTIFICATION</scope>
    <source>
        <strain evidence="3">USDA</strain>
    </source>
</reference>
<evidence type="ECO:0000313" key="3">
    <source>
        <dbReference type="EnsemblMetazoa" id="PHUM331450-PA"/>
    </source>
</evidence>
<evidence type="ECO:0000256" key="1">
    <source>
        <dbReference type="SAM" id="MobiDB-lite"/>
    </source>
</evidence>
<accession>E0VN82</accession>
<reference evidence="2" key="2">
    <citation type="submission" date="2007-04" db="EMBL/GenBank/DDBJ databases">
        <title>The genome of the human body louse.</title>
        <authorList>
            <consortium name="The Human Body Louse Genome Consortium"/>
            <person name="Kirkness E."/>
            <person name="Walenz B."/>
            <person name="Hass B."/>
            <person name="Bruggner R."/>
            <person name="Strausberg R."/>
        </authorList>
    </citation>
    <scope>NUCLEOTIDE SEQUENCE</scope>
    <source>
        <strain evidence="2">USDA</strain>
    </source>
</reference>
<dbReference type="AlphaFoldDB" id="E0VN82"/>
<dbReference type="OrthoDB" id="6507260at2759"/>
<dbReference type="InParanoid" id="E0VN82"/>
<proteinExistence type="predicted"/>
<feature type="region of interest" description="Disordered" evidence="1">
    <location>
        <begin position="67"/>
        <end position="100"/>
    </location>
</feature>
<feature type="compositionally biased region" description="Low complexity" evidence="1">
    <location>
        <begin position="191"/>
        <end position="202"/>
    </location>
</feature>
<dbReference type="Proteomes" id="UP000009046">
    <property type="component" value="Unassembled WGS sequence"/>
</dbReference>